<evidence type="ECO:0000313" key="2">
    <source>
        <dbReference type="EMBL" id="CAH1100037.1"/>
    </source>
</evidence>
<dbReference type="AlphaFoldDB" id="A0A9P0CK09"/>
<keyword evidence="3" id="KW-1185">Reference proteome</keyword>
<accession>A0A9P0CK09</accession>
<protein>
    <recommendedName>
        <fullName evidence="1">Mab-21-like HhH/H2TH-like domain-containing protein</fullName>
    </recommendedName>
</protein>
<dbReference type="Gene3D" id="1.10.1410.40">
    <property type="match status" value="1"/>
</dbReference>
<dbReference type="PANTHER" id="PTHR10656:SF70">
    <property type="entry name" value="PROTEIN MAB-21-RELATED"/>
    <property type="match status" value="1"/>
</dbReference>
<proteinExistence type="predicted"/>
<name>A0A9P0CK09_9CUCU</name>
<dbReference type="Pfam" id="PF20266">
    <property type="entry name" value="Mab-21_C"/>
    <property type="match status" value="1"/>
</dbReference>
<feature type="domain" description="Mab-21-like HhH/H2TH-like" evidence="1">
    <location>
        <begin position="359"/>
        <end position="437"/>
    </location>
</feature>
<dbReference type="OrthoDB" id="5948335at2759"/>
<dbReference type="Proteomes" id="UP001153636">
    <property type="component" value="Chromosome 10"/>
</dbReference>
<sequence>MFHKRRQETRKRSSKLSRLEELVLPNAKLKFCPDQLQNLNYIINKRLQQNISNGSEKSLLLAKSVSERLVQRLLCGAGMLDPRFSSKYLICNNQHKINNNLSNKLDYIVRLDCLSLPNLYKTDAKPKYSVTESESEYPAGFARIKLHTSTFKIWGDFTNSQGFFRRDKVQARLVELLAIAASKEVPTSPLYIDESVHCGVPGKVLDAFTLHNILKLPPDQHVYYGPGGNVPRFPDPRDFRLAIVDEPDGIRLKIEFLSPALSNITVDVTILVAIGIDCWPASTDFPNRLSLGHPDCLLYHQAAQTGMYLVGYGVHSSAWQIRMPAAEYAILSHYGQNSTVKTVLDMLYLILEDIDGSRISRKHHVSYKILTKYILVTALLEELEESSLGPISDMIIWSPLHLSTHLLRLLDKIVAKLQAERLPNYFFKKANLLVNPGHLTDDDFVLEANNVKSVVARLFDESLMSTKGNDEFNRIIQAQESEMILLLKWRDLVEGLLPPPGTRGRRFCFAGSKNRQEIAHTQYTMRQLEYIGMLLNRMLMVKQNIMQFDNSMEDFINSQNYHQDHPLEDIIFVLVTIMDQARDQYLSTATNPAIIKNRLKIKSNFNNHTSKLVDLMRKDKELLSLVTFEEDLSLVKTILKWLYRGMDQSKRYLGPILRPYLNNIFSSSHAISWHLESIKDRLNNDELSALGLFAQLVNSGSITPAQGLIDSVNKNWNWAKNMLTMVEKNTLRVIFISDRGKVYRHILSLPSYHRKSSLQFDNKTLESRNEKKEIRRQKTLPNRSYFNSILSERSEPNGDDIIPQHDHLRNDSPLSLIMSKKHRRGEHRGSGDIFKALTSMQKLSMFQEVASNLPADDRLEILELIQSIQTAKSRRSLAKRWSATLPQVNHGQKNKSPSNNEVVQKYTPKEESAGIKVTVEPKEKRPKEPVRKTSVLLESCRAARIREDSGVFYLNDSFKIKSLLSKSDSFKY</sequence>
<dbReference type="InterPro" id="IPR046906">
    <property type="entry name" value="Mab-21_HhH/H2TH-like"/>
</dbReference>
<reference evidence="2" key="1">
    <citation type="submission" date="2022-01" db="EMBL/GenBank/DDBJ databases">
        <authorList>
            <person name="King R."/>
        </authorList>
    </citation>
    <scope>NUCLEOTIDE SEQUENCE</scope>
</reference>
<evidence type="ECO:0000313" key="3">
    <source>
        <dbReference type="Proteomes" id="UP001153636"/>
    </source>
</evidence>
<organism evidence="2 3">
    <name type="scientific">Psylliodes chrysocephalus</name>
    <dbReference type="NCBI Taxonomy" id="3402493"/>
    <lineage>
        <taxon>Eukaryota</taxon>
        <taxon>Metazoa</taxon>
        <taxon>Ecdysozoa</taxon>
        <taxon>Arthropoda</taxon>
        <taxon>Hexapoda</taxon>
        <taxon>Insecta</taxon>
        <taxon>Pterygota</taxon>
        <taxon>Neoptera</taxon>
        <taxon>Endopterygota</taxon>
        <taxon>Coleoptera</taxon>
        <taxon>Polyphaga</taxon>
        <taxon>Cucujiformia</taxon>
        <taxon>Chrysomeloidea</taxon>
        <taxon>Chrysomelidae</taxon>
        <taxon>Galerucinae</taxon>
        <taxon>Alticini</taxon>
        <taxon>Psylliodes</taxon>
    </lineage>
</organism>
<dbReference type="SMART" id="SM01265">
    <property type="entry name" value="Mab-21"/>
    <property type="match status" value="1"/>
</dbReference>
<evidence type="ECO:0000259" key="1">
    <source>
        <dbReference type="Pfam" id="PF20266"/>
    </source>
</evidence>
<dbReference type="InterPro" id="IPR024810">
    <property type="entry name" value="MAB21L/cGLR"/>
</dbReference>
<gene>
    <name evidence="2" type="ORF">PSYICH_LOCUS2051</name>
</gene>
<dbReference type="PANTHER" id="PTHR10656">
    <property type="entry name" value="CELL FATE DETERMINING PROTEIN MAB21-RELATED"/>
    <property type="match status" value="1"/>
</dbReference>
<dbReference type="EMBL" id="OV651822">
    <property type="protein sequence ID" value="CAH1100037.1"/>
    <property type="molecule type" value="Genomic_DNA"/>
</dbReference>